<keyword evidence="3" id="KW-1185">Reference proteome</keyword>
<proteinExistence type="predicted"/>
<dbReference type="GO" id="GO:0003723">
    <property type="term" value="F:RNA binding"/>
    <property type="evidence" value="ECO:0007669"/>
    <property type="project" value="InterPro"/>
</dbReference>
<evidence type="ECO:0000256" key="1">
    <source>
        <dbReference type="SAM" id="MobiDB-lite"/>
    </source>
</evidence>
<accession>A0A814E2G4</accession>
<dbReference type="SUPFAM" id="SSF54791">
    <property type="entry name" value="Eukaryotic type KH-domain (KH-domain type I)"/>
    <property type="match status" value="1"/>
</dbReference>
<feature type="compositionally biased region" description="Polar residues" evidence="1">
    <location>
        <begin position="144"/>
        <end position="159"/>
    </location>
</feature>
<feature type="region of interest" description="Disordered" evidence="1">
    <location>
        <begin position="1"/>
        <end position="31"/>
    </location>
</feature>
<gene>
    <name evidence="2" type="ORF">XAT740_LOCUS11298</name>
</gene>
<dbReference type="AlphaFoldDB" id="A0A814E2G4"/>
<sequence>MSDQQSQLIETPASPTNSALENTENQSTNERSCRVTAMPQDVRYAIDEDDRTKLTEKYNNYEISNTNACNIRFLTDSRQKKTLFGTKDEEKSNMNSFAKTFLVNLYPGYQNATKHSYKIFGTEANVRKCLVEIMNRMFKRSDQPAVSNNEETKISTESSAIDEGKVAPEPSTDAEKSKESTSEYQWEKIFGVNSNRFLAEEKNEQDDCLSHPTSIFVTTINPDSSVTEEKKTIIPSTPNNESPPLAERKSQWTFILLISSQGQEALKKNWKFFADALQQRLNIIVANPVKLPKFGDKQVQNELSIAGESIESITDAVLQVAAFINDVLGVPVQPYHYGEEATDTPQDPSSVALNHQQKRPFFSRNRNGAFEQLILIRSDCVPRVVGTRAANLKRIQTKCHLRDMIVGRQPDGNGYIECTLSAYQLRNIHFAINTIRNFLRNEDPNAVLVCDPNRENDYPENSPHVHELVPPNTEQTPTESNQTNTETGFLAKSLNFPQTQSYPQPSYNFQNTPSFDFTHQATSASRKTDKRRGELHDHIKTPTEPQTCQYENILSYSPRHKSKRTCPETKEIDCSTDDGFWIQKQYYYALDDASKDIFDSLIDKLDKIRIATEENAAKKQQRLVGRSRCNKSKGHSTSIPYLIEANNNDQKELISKATQLENNIKIDQSTDAQEEKENKEESSNTITVNQN</sequence>
<protein>
    <submittedName>
        <fullName evidence="2">Uncharacterized protein</fullName>
    </submittedName>
</protein>
<feature type="region of interest" description="Disordered" evidence="1">
    <location>
        <begin position="617"/>
        <end position="636"/>
    </location>
</feature>
<evidence type="ECO:0000313" key="2">
    <source>
        <dbReference type="EMBL" id="CAF0963362.1"/>
    </source>
</evidence>
<feature type="region of interest" description="Disordered" evidence="1">
    <location>
        <begin position="142"/>
        <end position="182"/>
    </location>
</feature>
<dbReference type="InterPro" id="IPR036612">
    <property type="entry name" value="KH_dom_type_1_sf"/>
</dbReference>
<dbReference type="Proteomes" id="UP000663828">
    <property type="component" value="Unassembled WGS sequence"/>
</dbReference>
<feature type="compositionally biased region" description="Polar residues" evidence="1">
    <location>
        <begin position="1"/>
        <end position="30"/>
    </location>
</feature>
<feature type="region of interest" description="Disordered" evidence="1">
    <location>
        <begin position="667"/>
        <end position="691"/>
    </location>
</feature>
<feature type="compositionally biased region" description="Basic and acidic residues" evidence="1">
    <location>
        <begin position="673"/>
        <end position="682"/>
    </location>
</feature>
<organism evidence="2 3">
    <name type="scientific">Adineta ricciae</name>
    <name type="common">Rotifer</name>
    <dbReference type="NCBI Taxonomy" id="249248"/>
    <lineage>
        <taxon>Eukaryota</taxon>
        <taxon>Metazoa</taxon>
        <taxon>Spiralia</taxon>
        <taxon>Gnathifera</taxon>
        <taxon>Rotifera</taxon>
        <taxon>Eurotatoria</taxon>
        <taxon>Bdelloidea</taxon>
        <taxon>Adinetida</taxon>
        <taxon>Adinetidae</taxon>
        <taxon>Adineta</taxon>
    </lineage>
</organism>
<reference evidence="2" key="1">
    <citation type="submission" date="2021-02" db="EMBL/GenBank/DDBJ databases">
        <authorList>
            <person name="Nowell W R."/>
        </authorList>
    </citation>
    <scope>NUCLEOTIDE SEQUENCE</scope>
</reference>
<dbReference type="EMBL" id="CAJNOR010000618">
    <property type="protein sequence ID" value="CAF0963362.1"/>
    <property type="molecule type" value="Genomic_DNA"/>
</dbReference>
<name>A0A814E2G4_ADIRI</name>
<evidence type="ECO:0000313" key="3">
    <source>
        <dbReference type="Proteomes" id="UP000663828"/>
    </source>
</evidence>
<comment type="caution">
    <text evidence="2">The sequence shown here is derived from an EMBL/GenBank/DDBJ whole genome shotgun (WGS) entry which is preliminary data.</text>
</comment>